<protein>
    <recommendedName>
        <fullName evidence="3">Vitellogenin</fullName>
    </recommendedName>
</protein>
<dbReference type="Proteomes" id="UP001162164">
    <property type="component" value="Unassembled WGS sequence"/>
</dbReference>
<organism evidence="1 2">
    <name type="scientific">Molorchus minor</name>
    <dbReference type="NCBI Taxonomy" id="1323400"/>
    <lineage>
        <taxon>Eukaryota</taxon>
        <taxon>Metazoa</taxon>
        <taxon>Ecdysozoa</taxon>
        <taxon>Arthropoda</taxon>
        <taxon>Hexapoda</taxon>
        <taxon>Insecta</taxon>
        <taxon>Pterygota</taxon>
        <taxon>Neoptera</taxon>
        <taxon>Endopterygota</taxon>
        <taxon>Coleoptera</taxon>
        <taxon>Polyphaga</taxon>
        <taxon>Cucujiformia</taxon>
        <taxon>Chrysomeloidea</taxon>
        <taxon>Cerambycidae</taxon>
        <taxon>Lamiinae</taxon>
        <taxon>Monochamini</taxon>
        <taxon>Molorchus</taxon>
    </lineage>
</organism>
<keyword evidence="2" id="KW-1185">Reference proteome</keyword>
<dbReference type="InterPro" id="IPR005366">
    <property type="entry name" value="EMC8/9"/>
</dbReference>
<reference evidence="1" key="1">
    <citation type="journal article" date="2023" name="Insect Mol. Biol.">
        <title>Genome sequencing provides insights into the evolution of gene families encoding plant cell wall-degrading enzymes in longhorned beetles.</title>
        <authorList>
            <person name="Shin N.R."/>
            <person name="Okamura Y."/>
            <person name="Kirsch R."/>
            <person name="Pauchet Y."/>
        </authorList>
    </citation>
    <scope>NUCLEOTIDE SEQUENCE</scope>
    <source>
        <strain evidence="1">MMC_N1</strain>
    </source>
</reference>
<name>A0ABQ9IU45_9CUCU</name>
<evidence type="ECO:0000313" key="1">
    <source>
        <dbReference type="EMBL" id="KAJ8965749.1"/>
    </source>
</evidence>
<evidence type="ECO:0008006" key="3">
    <source>
        <dbReference type="Google" id="ProtNLM"/>
    </source>
</evidence>
<dbReference type="PANTHER" id="PTHR12941">
    <property type="entry name" value="ER MEMBRANE PROTEIN COMPLEX"/>
    <property type="match status" value="1"/>
</dbReference>
<accession>A0ABQ9IU45</accession>
<dbReference type="PANTHER" id="PTHR12941:SF10">
    <property type="entry name" value="ER MEMBRANE PROTEIN COMPLEX SUBUNIT 8_9 HOMOLOG"/>
    <property type="match status" value="1"/>
</dbReference>
<comment type="caution">
    <text evidence="1">The sequence shown here is derived from an EMBL/GenBank/DDBJ whole genome shotgun (WGS) entry which is preliminary data.</text>
</comment>
<proteinExistence type="predicted"/>
<gene>
    <name evidence="1" type="ORF">NQ317_016884</name>
</gene>
<dbReference type="Pfam" id="PF03665">
    <property type="entry name" value="UPF0172"/>
    <property type="match status" value="1"/>
</dbReference>
<sequence length="156" mass="17133">MSNIKFTGKAYCKMVLHAAKYPHCAVNGVLLAKTSSVGSKEIEFVDVVLSFHISINLTLMAEIALMKGNTNSGYYVAPDNLKDRSFEKANHQIADKITSNCTRNTSIHTGKQVFKIAQSVDGNAFRLYENPNIMFGSEDPVNAFRVSLLENAASII</sequence>
<evidence type="ECO:0000313" key="2">
    <source>
        <dbReference type="Proteomes" id="UP001162164"/>
    </source>
</evidence>
<dbReference type="EMBL" id="JAPWTJ010002542">
    <property type="protein sequence ID" value="KAJ8965749.1"/>
    <property type="molecule type" value="Genomic_DNA"/>
</dbReference>